<evidence type="ECO:0000313" key="3">
    <source>
        <dbReference type="Proteomes" id="UP000187203"/>
    </source>
</evidence>
<dbReference type="Proteomes" id="UP000187203">
    <property type="component" value="Unassembled WGS sequence"/>
</dbReference>
<comment type="caution">
    <text evidence="2">The sequence shown here is derived from an EMBL/GenBank/DDBJ whole genome shotgun (WGS) entry which is preliminary data.</text>
</comment>
<feature type="domain" description="F-box associated beta-propeller type 1" evidence="1">
    <location>
        <begin position="13"/>
        <end position="228"/>
    </location>
</feature>
<dbReference type="OrthoDB" id="5314306at2759"/>
<organism evidence="2 3">
    <name type="scientific">Corchorus olitorius</name>
    <dbReference type="NCBI Taxonomy" id="93759"/>
    <lineage>
        <taxon>Eukaryota</taxon>
        <taxon>Viridiplantae</taxon>
        <taxon>Streptophyta</taxon>
        <taxon>Embryophyta</taxon>
        <taxon>Tracheophyta</taxon>
        <taxon>Spermatophyta</taxon>
        <taxon>Magnoliopsida</taxon>
        <taxon>eudicotyledons</taxon>
        <taxon>Gunneridae</taxon>
        <taxon>Pentapetalae</taxon>
        <taxon>rosids</taxon>
        <taxon>malvids</taxon>
        <taxon>Malvales</taxon>
        <taxon>Malvaceae</taxon>
        <taxon>Grewioideae</taxon>
        <taxon>Apeibeae</taxon>
        <taxon>Corchorus</taxon>
    </lineage>
</organism>
<keyword evidence="3" id="KW-1185">Reference proteome</keyword>
<dbReference type="PANTHER" id="PTHR31672:SF13">
    <property type="entry name" value="F-BOX PROTEIN CPR30-LIKE"/>
    <property type="match status" value="1"/>
</dbReference>
<dbReference type="InterPro" id="IPR050796">
    <property type="entry name" value="SCF_F-box_component"/>
</dbReference>
<dbReference type="InterPro" id="IPR017451">
    <property type="entry name" value="F-box-assoc_interact_dom"/>
</dbReference>
<evidence type="ECO:0000259" key="1">
    <source>
        <dbReference type="Pfam" id="PF07734"/>
    </source>
</evidence>
<dbReference type="InterPro" id="IPR006527">
    <property type="entry name" value="F-box-assoc_dom_typ1"/>
</dbReference>
<name>A0A1R3KCY2_9ROSI</name>
<evidence type="ECO:0000313" key="2">
    <source>
        <dbReference type="EMBL" id="OMP04957.1"/>
    </source>
</evidence>
<accession>A0A1R3KCY2</accession>
<dbReference type="Pfam" id="PF07734">
    <property type="entry name" value="FBA_1"/>
    <property type="match status" value="1"/>
</dbReference>
<dbReference type="EMBL" id="AWUE01014128">
    <property type="protein sequence ID" value="OMP04957.1"/>
    <property type="molecule type" value="Genomic_DNA"/>
</dbReference>
<dbReference type="PANTHER" id="PTHR31672">
    <property type="entry name" value="BNACNNG10540D PROTEIN"/>
    <property type="match status" value="1"/>
</dbReference>
<dbReference type="NCBIfam" id="TIGR01640">
    <property type="entry name" value="F_box_assoc_1"/>
    <property type="match status" value="1"/>
</dbReference>
<protein>
    <recommendedName>
        <fullName evidence="1">F-box associated beta-propeller type 1 domain-containing protein</fullName>
    </recommendedName>
</protein>
<gene>
    <name evidence="2" type="ORF">COLO4_09170</name>
</gene>
<sequence length="257" mass="29766">MIPMMTNCPHGPYVDFIGFGFDSKTNDYKLLRFFEMNDQSIGAELYSLNANCWTSITCIAPNYSPLYGAQYYYGNSFVNGAIHLLAYDREGSRCRVLAFDVSEQVFSEIPLPDHLSNASFFRAWLLKYRQSSIAIMTWKSEPNLMELWVMKEYGVATSWTKVFTEKRESVPRVLFFRQDEEQVFVAMKDGLIASLDLKTKHYSEDFGVGLVHSLEQYLVVDSYVESLVLLDKCCINSRWDVISIDQVDEFQIRSLWE</sequence>
<proteinExistence type="predicted"/>
<reference evidence="3" key="1">
    <citation type="submission" date="2013-09" db="EMBL/GenBank/DDBJ databases">
        <title>Corchorus olitorius genome sequencing.</title>
        <authorList>
            <person name="Alam M."/>
            <person name="Haque M.S."/>
            <person name="Islam M.S."/>
            <person name="Emdad E.M."/>
            <person name="Islam M.M."/>
            <person name="Ahmed B."/>
            <person name="Halim A."/>
            <person name="Hossen Q.M.M."/>
            <person name="Hossain M.Z."/>
            <person name="Ahmed R."/>
            <person name="Khan M.M."/>
            <person name="Islam R."/>
            <person name="Rashid M.M."/>
            <person name="Khan S.A."/>
            <person name="Rahman M.S."/>
            <person name="Alam M."/>
            <person name="Yahiya A.S."/>
            <person name="Khan M.S."/>
            <person name="Azam M.S."/>
            <person name="Haque T."/>
            <person name="Lashkar M.Z.H."/>
            <person name="Akhand A.I."/>
            <person name="Morshed G."/>
            <person name="Roy S."/>
            <person name="Uddin K.S."/>
            <person name="Rabeya T."/>
            <person name="Hossain A.S."/>
            <person name="Chowdhury A."/>
            <person name="Snigdha A.R."/>
            <person name="Mortoza M.S."/>
            <person name="Matin S.A."/>
            <person name="Hoque S.M.E."/>
            <person name="Islam M.K."/>
            <person name="Roy D.K."/>
            <person name="Haider R."/>
            <person name="Moosa M.M."/>
            <person name="Elias S.M."/>
            <person name="Hasan A.M."/>
            <person name="Jahan S."/>
            <person name="Shafiuddin M."/>
            <person name="Mahmood N."/>
            <person name="Shommy N.S."/>
        </authorList>
    </citation>
    <scope>NUCLEOTIDE SEQUENCE [LARGE SCALE GENOMIC DNA]</scope>
    <source>
        <strain evidence="3">cv. O-4</strain>
    </source>
</reference>
<dbReference type="AlphaFoldDB" id="A0A1R3KCY2"/>